<keyword evidence="6 11" id="KW-0560">Oxidoreductase</keyword>
<dbReference type="FunFam" id="1.20.140.10:FF:000006">
    <property type="entry name" value="Glutaryl-CoA dehydrogenase, mitochondrial"/>
    <property type="match status" value="1"/>
</dbReference>
<dbReference type="Gene3D" id="1.10.540.10">
    <property type="entry name" value="Acyl-CoA dehydrogenase/oxidase, N-terminal domain"/>
    <property type="match status" value="1"/>
</dbReference>
<comment type="pathway">
    <text evidence="7">Amino-acid metabolism; lysine degradation.</text>
</comment>
<dbReference type="PANTHER" id="PTHR42807">
    <property type="entry name" value="GLUTARYL-COA DEHYDROGENASE, MITOCHONDRIAL"/>
    <property type="match status" value="1"/>
</dbReference>
<evidence type="ECO:0000313" key="15">
    <source>
        <dbReference type="EMBL" id="QCO56878.1"/>
    </source>
</evidence>
<feature type="domain" description="Acyl-CoA dehydrogenase/oxidase C-terminal" evidence="12">
    <location>
        <begin position="258"/>
        <end position="398"/>
    </location>
</feature>
<dbReference type="OrthoDB" id="9775090at2"/>
<comment type="pathway">
    <text evidence="8">Amino-acid metabolism; tryptophan metabolism.</text>
</comment>
<evidence type="ECO:0000259" key="14">
    <source>
        <dbReference type="Pfam" id="PF02771"/>
    </source>
</evidence>
<dbReference type="KEGG" id="pseb:EOK75_13810"/>
<dbReference type="CDD" id="cd01151">
    <property type="entry name" value="GCD"/>
    <property type="match status" value="1"/>
</dbReference>
<evidence type="ECO:0000256" key="10">
    <source>
        <dbReference type="ARBA" id="ARBA00049493"/>
    </source>
</evidence>
<dbReference type="GO" id="GO:0050660">
    <property type="term" value="F:flavin adenine dinucleotide binding"/>
    <property type="evidence" value="ECO:0007669"/>
    <property type="project" value="InterPro"/>
</dbReference>
<evidence type="ECO:0000256" key="1">
    <source>
        <dbReference type="ARBA" id="ARBA00001974"/>
    </source>
</evidence>
<dbReference type="Proteomes" id="UP000298631">
    <property type="component" value="Plasmid unnamed1"/>
</dbReference>
<dbReference type="InterPro" id="IPR046373">
    <property type="entry name" value="Acyl-CoA_Oxase/DH_mid-dom_sf"/>
</dbReference>
<evidence type="ECO:0000256" key="6">
    <source>
        <dbReference type="ARBA" id="ARBA00023002"/>
    </source>
</evidence>
<comment type="catalytic activity">
    <reaction evidence="10">
        <text>glutaryl-CoA + oxidized [electron-transfer flavoprotein] + 2 H(+) = (2E)-butenoyl-CoA + reduced [electron-transfer flavoprotein] + CO2</text>
        <dbReference type="Rhea" id="RHEA:13389"/>
        <dbReference type="Rhea" id="RHEA-COMP:10685"/>
        <dbReference type="Rhea" id="RHEA-COMP:10686"/>
        <dbReference type="ChEBI" id="CHEBI:15378"/>
        <dbReference type="ChEBI" id="CHEBI:16526"/>
        <dbReference type="ChEBI" id="CHEBI:57332"/>
        <dbReference type="ChEBI" id="CHEBI:57378"/>
        <dbReference type="ChEBI" id="CHEBI:57692"/>
        <dbReference type="ChEBI" id="CHEBI:58307"/>
        <dbReference type="EC" id="1.3.8.6"/>
    </reaction>
</comment>
<dbReference type="SUPFAM" id="SSF47203">
    <property type="entry name" value="Acyl-CoA dehydrogenase C-terminal domain-like"/>
    <property type="match status" value="1"/>
</dbReference>
<protein>
    <recommendedName>
        <fullName evidence="9">glutaryl-CoA dehydrogenase (ETF)</fullName>
        <ecNumber evidence="9">1.3.8.6</ecNumber>
    </recommendedName>
</protein>
<keyword evidence="16" id="KW-1185">Reference proteome</keyword>
<dbReference type="InterPro" id="IPR006091">
    <property type="entry name" value="Acyl-CoA_Oxase/DH_mid-dom"/>
</dbReference>
<dbReference type="GO" id="GO:0000062">
    <property type="term" value="F:fatty-acyl-CoA binding"/>
    <property type="evidence" value="ECO:0007669"/>
    <property type="project" value="TreeGrafter"/>
</dbReference>
<dbReference type="InterPro" id="IPR009075">
    <property type="entry name" value="AcylCo_DH/oxidase_C"/>
</dbReference>
<gene>
    <name evidence="15" type="ORF">EOK75_13810</name>
</gene>
<geneLocation type="plasmid" evidence="15 16">
    <name>unnamed1</name>
</geneLocation>
<dbReference type="InterPro" id="IPR009100">
    <property type="entry name" value="AcylCoA_DH/oxidase_NM_dom_sf"/>
</dbReference>
<evidence type="ECO:0000256" key="9">
    <source>
        <dbReference type="ARBA" id="ARBA00039033"/>
    </source>
</evidence>
<dbReference type="FunFam" id="1.10.540.10:FF:000003">
    <property type="entry name" value="glutaryl-CoA dehydrogenase, mitochondrial"/>
    <property type="match status" value="1"/>
</dbReference>
<dbReference type="InterPro" id="IPR052033">
    <property type="entry name" value="Glutaryl-CoA_DH_mitochondrial"/>
</dbReference>
<reference evidence="15 16" key="1">
    <citation type="submission" date="2019-05" db="EMBL/GenBank/DDBJ databases">
        <title>Pseudorhodobacter turbinis sp. nov., isolated from the gut of the Korean turban shell.</title>
        <authorList>
            <person name="Jeong Y.-S."/>
            <person name="Kang W.-R."/>
            <person name="Bae J.-W."/>
        </authorList>
    </citation>
    <scope>NUCLEOTIDE SEQUENCE [LARGE SCALE GENOMIC DNA]</scope>
    <source>
        <strain evidence="15 16">S12M18</strain>
        <plasmid evidence="15 16">unnamed1</plasmid>
    </source>
</reference>
<evidence type="ECO:0000256" key="2">
    <source>
        <dbReference type="ARBA" id="ARBA00009347"/>
    </source>
</evidence>
<dbReference type="InterPro" id="IPR013786">
    <property type="entry name" value="AcylCoA_DH/ox_N"/>
</dbReference>
<evidence type="ECO:0000256" key="8">
    <source>
        <dbReference type="ARBA" id="ARBA00037927"/>
    </source>
</evidence>
<dbReference type="PROSITE" id="PS00072">
    <property type="entry name" value="ACYL_COA_DH_1"/>
    <property type="match status" value="1"/>
</dbReference>
<dbReference type="PROSITE" id="PS00073">
    <property type="entry name" value="ACYL_COA_DH_2"/>
    <property type="match status" value="1"/>
</dbReference>
<evidence type="ECO:0000256" key="7">
    <source>
        <dbReference type="ARBA" id="ARBA00037899"/>
    </source>
</evidence>
<evidence type="ECO:0000259" key="13">
    <source>
        <dbReference type="Pfam" id="PF02770"/>
    </source>
</evidence>
<dbReference type="Gene3D" id="2.40.110.10">
    <property type="entry name" value="Butyryl-CoA Dehydrogenase, subunit A, domain 2"/>
    <property type="match status" value="1"/>
</dbReference>
<dbReference type="GO" id="GO:0004361">
    <property type="term" value="F:glutaryl-CoA dehydrogenase activity"/>
    <property type="evidence" value="ECO:0007669"/>
    <property type="project" value="UniProtKB-EC"/>
</dbReference>
<dbReference type="EC" id="1.3.8.6" evidence="9"/>
<feature type="domain" description="Acyl-CoA dehydrogenase/oxidase N-terminal" evidence="14">
    <location>
        <begin position="30"/>
        <end position="142"/>
    </location>
</feature>
<organism evidence="15 16">
    <name type="scientific">Pseudorhodobacter turbinis</name>
    <dbReference type="NCBI Taxonomy" id="2500533"/>
    <lineage>
        <taxon>Bacteria</taxon>
        <taxon>Pseudomonadati</taxon>
        <taxon>Pseudomonadota</taxon>
        <taxon>Alphaproteobacteria</taxon>
        <taxon>Rhodobacterales</taxon>
        <taxon>Paracoccaceae</taxon>
        <taxon>Pseudorhodobacter</taxon>
    </lineage>
</organism>
<dbReference type="AlphaFoldDB" id="A0A4P8EIV1"/>
<dbReference type="Gene3D" id="1.20.140.10">
    <property type="entry name" value="Butyryl-CoA Dehydrogenase, subunit A, domain 3"/>
    <property type="match status" value="1"/>
</dbReference>
<dbReference type="SUPFAM" id="SSF56645">
    <property type="entry name" value="Acyl-CoA dehydrogenase NM domain-like"/>
    <property type="match status" value="1"/>
</dbReference>
<keyword evidence="5" id="KW-0809">Transit peptide</keyword>
<dbReference type="InterPro" id="IPR036250">
    <property type="entry name" value="AcylCo_DH-like_C"/>
</dbReference>
<evidence type="ECO:0000313" key="16">
    <source>
        <dbReference type="Proteomes" id="UP000298631"/>
    </source>
</evidence>
<dbReference type="PANTHER" id="PTHR42807:SF1">
    <property type="entry name" value="GLUTARYL-COA DEHYDROGENASE, MITOCHONDRIAL"/>
    <property type="match status" value="1"/>
</dbReference>
<keyword evidence="3 11" id="KW-0285">Flavoprotein</keyword>
<dbReference type="GO" id="GO:0033539">
    <property type="term" value="P:fatty acid beta-oxidation using acyl-CoA dehydrogenase"/>
    <property type="evidence" value="ECO:0007669"/>
    <property type="project" value="TreeGrafter"/>
</dbReference>
<dbReference type="RefSeq" id="WP_137194678.1">
    <property type="nucleotide sequence ID" value="NZ_CP039965.1"/>
</dbReference>
<feature type="domain" description="Acyl-CoA oxidase/dehydrogenase middle" evidence="13">
    <location>
        <begin position="146"/>
        <end position="239"/>
    </location>
</feature>
<evidence type="ECO:0000259" key="12">
    <source>
        <dbReference type="Pfam" id="PF00441"/>
    </source>
</evidence>
<dbReference type="GO" id="GO:0046949">
    <property type="term" value="P:fatty-acyl-CoA biosynthetic process"/>
    <property type="evidence" value="ECO:0007669"/>
    <property type="project" value="TreeGrafter"/>
</dbReference>
<sequence length="405" mass="44696">MDKPILKAKDAPDLNRFDWEDPFRLDAQLTEEERMLRDAARAYAQEKLQPRVTAAYRDESTDPEIFREMGEMGLLGVTVPEEYGGIGASYVAYGLVAREVERVDSGYRSMMSVQSSLVMYPIYAYGSEEQRKKYLPKLASGEWIGCFGLTEPDAGSDPAGMKTVAKKTANGYVLNGAKMWISNSPIADVFVVWAKSEEHGGKIRGFVLEKGMKGLSAPKIAGKLSLRASITGEIVMKDVEVGDDALLPHVEGLKGPFGCLNRARYGISWGVLGAAEFCMHAARQYGLDRKQFNKPLAQTQIYQLKLANMMTDIALGTQASLQVGRLMDNANAAPEMISIVKRNNCGKALEIARHSRDMHGGNGIQEDYQIMRHMVNLETVNTYEGTHDVHALILGRAITGLQAFF</sequence>
<evidence type="ECO:0000256" key="11">
    <source>
        <dbReference type="RuleBase" id="RU362125"/>
    </source>
</evidence>
<keyword evidence="15" id="KW-0614">Plasmid</keyword>
<comment type="cofactor">
    <cofactor evidence="1 11">
        <name>FAD</name>
        <dbReference type="ChEBI" id="CHEBI:57692"/>
    </cofactor>
</comment>
<dbReference type="InterPro" id="IPR006089">
    <property type="entry name" value="Acyl-CoA_DH_CS"/>
</dbReference>
<evidence type="ECO:0000256" key="3">
    <source>
        <dbReference type="ARBA" id="ARBA00022630"/>
    </source>
</evidence>
<comment type="similarity">
    <text evidence="2 11">Belongs to the acyl-CoA dehydrogenase family.</text>
</comment>
<evidence type="ECO:0000256" key="5">
    <source>
        <dbReference type="ARBA" id="ARBA00022946"/>
    </source>
</evidence>
<dbReference type="Pfam" id="PF02770">
    <property type="entry name" value="Acyl-CoA_dh_M"/>
    <property type="match status" value="1"/>
</dbReference>
<keyword evidence="4 11" id="KW-0274">FAD</keyword>
<proteinExistence type="inferred from homology"/>
<dbReference type="Pfam" id="PF00441">
    <property type="entry name" value="Acyl-CoA_dh_1"/>
    <property type="match status" value="1"/>
</dbReference>
<name>A0A4P8EIV1_9RHOB</name>
<dbReference type="Pfam" id="PF02771">
    <property type="entry name" value="Acyl-CoA_dh_N"/>
    <property type="match status" value="1"/>
</dbReference>
<accession>A0A4P8EIV1</accession>
<dbReference type="FunFam" id="2.40.110.10:FF:000008">
    <property type="entry name" value="Glutaryl-CoA dehydrogenase, mitochondrial"/>
    <property type="match status" value="1"/>
</dbReference>
<dbReference type="InterPro" id="IPR037069">
    <property type="entry name" value="AcylCoA_DH/ox_N_sf"/>
</dbReference>
<dbReference type="EMBL" id="CP039965">
    <property type="protein sequence ID" value="QCO56878.1"/>
    <property type="molecule type" value="Genomic_DNA"/>
</dbReference>
<evidence type="ECO:0000256" key="4">
    <source>
        <dbReference type="ARBA" id="ARBA00022827"/>
    </source>
</evidence>